<protein>
    <submittedName>
        <fullName evidence="2">Uncharacterized protein</fullName>
    </submittedName>
</protein>
<keyword evidence="3" id="KW-1185">Reference proteome</keyword>
<organism evidence="2 3">
    <name type="scientific">Paraburkholderia hospita</name>
    <dbReference type="NCBI Taxonomy" id="169430"/>
    <lineage>
        <taxon>Bacteria</taxon>
        <taxon>Pseudomonadati</taxon>
        <taxon>Pseudomonadota</taxon>
        <taxon>Betaproteobacteria</taxon>
        <taxon>Burkholderiales</taxon>
        <taxon>Burkholderiaceae</taxon>
        <taxon>Paraburkholderia</taxon>
    </lineage>
</organism>
<gene>
    <name evidence="2" type="ORF">WQE_18179</name>
</gene>
<dbReference type="EMBL" id="AKAU01000095">
    <property type="protein sequence ID" value="EIM99590.1"/>
    <property type="molecule type" value="Genomic_DNA"/>
</dbReference>
<feature type="transmembrane region" description="Helical" evidence="1">
    <location>
        <begin position="16"/>
        <end position="39"/>
    </location>
</feature>
<keyword evidence="1" id="KW-0472">Membrane</keyword>
<evidence type="ECO:0000313" key="3">
    <source>
        <dbReference type="Proteomes" id="UP000004980"/>
    </source>
</evidence>
<dbReference type="Proteomes" id="UP000004980">
    <property type="component" value="Unassembled WGS sequence"/>
</dbReference>
<sequence>MQLWGKSLEFWDSVSVWLMIATAVFGAFAVATGLAGSFIGRQTSSMIQRDSDERISAAKADAAKSNAAAADAALRLEQLRRQVGPRQLQREIFLNDLRGQPSSHVEIVYLRDDPECFELAQQIWRALEDAHWPVTPPQPIRVPVGSGVDDAPTPMSIGGQPSGVTVVAHSLTEAEIEAVPNRMRGVEWVRTAFTALEQAITDSLGRGSASAGGPNAPPEGTLRVVVAPR</sequence>
<proteinExistence type="predicted"/>
<name>A0ABP2PPC2_9BURK</name>
<comment type="caution">
    <text evidence="2">The sequence shown here is derived from an EMBL/GenBank/DDBJ whole genome shotgun (WGS) entry which is preliminary data.</text>
</comment>
<reference evidence="2 3" key="1">
    <citation type="journal article" date="2012" name="J. Bacteriol.">
        <title>Draft Genome Sequence of the Soil Bacterium Burkholderia terrae Strain BS001, Which Interacts with Fungal Surface Structures.</title>
        <authorList>
            <person name="Nazir R."/>
            <person name="Hansen M.A."/>
            <person name="Sorensen S."/>
            <person name="van Elsas J.D."/>
        </authorList>
    </citation>
    <scope>NUCLEOTIDE SEQUENCE [LARGE SCALE GENOMIC DNA]</scope>
    <source>
        <strain evidence="2 3">BS001</strain>
    </source>
</reference>
<keyword evidence="1" id="KW-0812">Transmembrane</keyword>
<keyword evidence="1" id="KW-1133">Transmembrane helix</keyword>
<accession>A0ABP2PPC2</accession>
<evidence type="ECO:0000313" key="2">
    <source>
        <dbReference type="EMBL" id="EIM99590.1"/>
    </source>
</evidence>
<evidence type="ECO:0000256" key="1">
    <source>
        <dbReference type="SAM" id="Phobius"/>
    </source>
</evidence>